<feature type="region of interest" description="Disordered" evidence="1">
    <location>
        <begin position="442"/>
        <end position="503"/>
    </location>
</feature>
<feature type="region of interest" description="Disordered" evidence="1">
    <location>
        <begin position="835"/>
        <end position="868"/>
    </location>
</feature>
<feature type="compositionally biased region" description="Low complexity" evidence="1">
    <location>
        <begin position="177"/>
        <end position="188"/>
    </location>
</feature>
<accession>A0AAD6VCR8</accession>
<evidence type="ECO:0000256" key="1">
    <source>
        <dbReference type="SAM" id="MobiDB-lite"/>
    </source>
</evidence>
<feature type="compositionally biased region" description="Low complexity" evidence="1">
    <location>
        <begin position="1285"/>
        <end position="1315"/>
    </location>
</feature>
<dbReference type="EMBL" id="JARJCW010000041">
    <property type="protein sequence ID" value="KAJ7206087.1"/>
    <property type="molecule type" value="Genomic_DNA"/>
</dbReference>
<reference evidence="2" key="1">
    <citation type="submission" date="2023-03" db="EMBL/GenBank/DDBJ databases">
        <title>Massive genome expansion in bonnet fungi (Mycena s.s.) driven by repeated elements and novel gene families across ecological guilds.</title>
        <authorList>
            <consortium name="Lawrence Berkeley National Laboratory"/>
            <person name="Harder C.B."/>
            <person name="Miyauchi S."/>
            <person name="Viragh M."/>
            <person name="Kuo A."/>
            <person name="Thoen E."/>
            <person name="Andreopoulos B."/>
            <person name="Lu D."/>
            <person name="Skrede I."/>
            <person name="Drula E."/>
            <person name="Henrissat B."/>
            <person name="Morin E."/>
            <person name="Kohler A."/>
            <person name="Barry K."/>
            <person name="LaButti K."/>
            <person name="Morin E."/>
            <person name="Salamov A."/>
            <person name="Lipzen A."/>
            <person name="Mereny Z."/>
            <person name="Hegedus B."/>
            <person name="Baldrian P."/>
            <person name="Stursova M."/>
            <person name="Weitz H."/>
            <person name="Taylor A."/>
            <person name="Grigoriev I.V."/>
            <person name="Nagy L.G."/>
            <person name="Martin F."/>
            <person name="Kauserud H."/>
        </authorList>
    </citation>
    <scope>NUCLEOTIDE SEQUENCE</scope>
    <source>
        <strain evidence="2">9144</strain>
    </source>
</reference>
<feature type="compositionally biased region" description="Pro residues" evidence="1">
    <location>
        <begin position="1127"/>
        <end position="1139"/>
    </location>
</feature>
<evidence type="ECO:0000313" key="2">
    <source>
        <dbReference type="EMBL" id="KAJ7206087.1"/>
    </source>
</evidence>
<feature type="region of interest" description="Disordered" evidence="1">
    <location>
        <begin position="1033"/>
        <end position="1315"/>
    </location>
</feature>
<feature type="compositionally biased region" description="Basic residues" evidence="1">
    <location>
        <begin position="1046"/>
        <end position="1058"/>
    </location>
</feature>
<sequence>MHIAALNESMARVEEFRGTALLAAARAVRAACRCGRRRAGRARALRGALGCCARKVLTVCIVQHPLLTLLSNMHTRERTTFDSILGGGGGGGDGGSMKEEEEETRPGVTGGRLRRLNLACLPPSPLKKKRPQHPHCICIVKRSLATLELFPPNTAKRKSMAGDNVPSTPVTLEHTPDSSPLTPSCSSSSLDMKDDYANMSSSFFDEAIPGLGADISLPGPANSSADFGLLFPDIDPDVSFIQSLPGIATLSEIDTMSVDGDGESVSDGDNNINHAAPADDEGHVPPEGHNDDDAMSANGEGHADDDTMSANGGAPLVQYSDTDDAELDSEPEQVGGGWALPANVDDEQQVGGGREATPPEDYPPTRLRPNITRTPRAKANKEVKKVIQYRRAATAAATAAANQSTTAPAAHLSTAGANPSTAAPAAHLSTATRALPVAIPATRALPPASSTTRPPPVVKASRTQRAGSVVPTGSPHVDANLTAPQRTGSTPAPSRRRPIPPADSRDLFKEFMAQGGFKSVPIPGPPEGWSPRPASPENEYPASPANEHPAFPANKYPASPANEYPASPANEYPASPANDDLDPVGDAAAPTSAGGRPNQQQQRAVTECCDAMAELLHSCVEETGYNEERILKIFLGRIKSRAARFTSAWNIYQKFANHPQHRLREKRRVDPTFRPSKVADGKGGTMEGHFALNSTEIGVAWRAFTAEHGERKAAEILRLFAESQGDQAVQKTTESRRHCFERRTAEIKRQLDNIAARDQFESVLMMVGPHVNEDKDLAVLHTIPGMSLYSEMSVCSEDEILAFIKTVAYAHNVNPVVGALRQAVATAQEDAGATDATAANATEADVDAVNDNAEGKSKKSSAKRDRSDETRVIETIRKKLSEASKTDVKIDVFRDLNNNHFAWTSLVPALVNQGYHIIGWPSDVRFPAEFGSGKAIGGLRRAERMKLLQAIDACGDGKYAGIRFEKVGTTLRPNEYVIVCQDYRRNPPPRNADDATVRRYWRSSNRTAQTVLDAAGQKWSLAYDLDSAAGHTNSGLATRATQSQAKKTRVKGKGKGKGKGKETARAVKAKSKVRFESDDEESFGDDSGGANDGDDNGASGDDDSDSDTGSEDAGEELLLPKPKRKVPPPVQPPPPPRPRPLPRLRQRRDRRLHQGTKATTTAPAIATARTAASTTTAPAIATARTAASTTTAPAFTKATTALAINRTKTQRRLHFEVDEDLDDDDGYESPSPKPRHQRGQPQPKATTGKHRADNALSSSSEKRMRMECVEIPPSPLHGHVRNTVPAGPAKSSSSAGPSRRPAPDTAAPARHAPKVAPASAVASSAVASSAVASSVPPAPAVAGSSAGNLALAAFLPVLASKWPTMSREQQQYYLSQLPPAQQFELLGLIVPGGPALTHDNPPNWVARNGGVDRSGASYHQYLAASRVTVEFPMLEKLTLVFWHPMTDHDALLFGSLPAMVHLKLQVNKVSTRIPSTVDFIWAQLRTCTLSGCWLTDILRILPHFLAGTRICLEDCLEPENVHYLTSVHTVVSDLSLRCWNKNPIALLGALTAPCLKRFYISGYFSIPSITAFFDRSSCMPTHLGVGWSLYPHDLPTLLKLPHARDIVDLDVNLRGDKIPEGFIAALASLSRETLRLVDCEGLQFSMLCGRPRDAQWQEAVSEPAAHLMKNAAKEIYTANVSPPG</sequence>
<evidence type="ECO:0000313" key="3">
    <source>
        <dbReference type="Proteomes" id="UP001219525"/>
    </source>
</evidence>
<feature type="region of interest" description="Disordered" evidence="1">
    <location>
        <begin position="258"/>
        <end position="382"/>
    </location>
</feature>
<feature type="compositionally biased region" description="Low complexity" evidence="1">
    <location>
        <begin position="1156"/>
        <end position="1201"/>
    </location>
</feature>
<feature type="region of interest" description="Disordered" evidence="1">
    <location>
        <begin position="81"/>
        <end position="109"/>
    </location>
</feature>
<feature type="compositionally biased region" description="Low complexity" evidence="1">
    <location>
        <begin position="835"/>
        <end position="852"/>
    </location>
</feature>
<feature type="compositionally biased region" description="Acidic residues" evidence="1">
    <location>
        <begin position="1217"/>
        <end position="1227"/>
    </location>
</feature>
<feature type="compositionally biased region" description="Basic and acidic residues" evidence="1">
    <location>
        <begin position="280"/>
        <end position="292"/>
    </location>
</feature>
<proteinExistence type="predicted"/>
<feature type="compositionally biased region" description="Basic and acidic residues" evidence="1">
    <location>
        <begin position="853"/>
        <end position="868"/>
    </location>
</feature>
<feature type="region of interest" description="Disordered" evidence="1">
    <location>
        <begin position="516"/>
        <end position="601"/>
    </location>
</feature>
<gene>
    <name evidence="2" type="ORF">GGX14DRAFT_397349</name>
</gene>
<feature type="compositionally biased region" description="Gly residues" evidence="1">
    <location>
        <begin position="85"/>
        <end position="95"/>
    </location>
</feature>
<protein>
    <submittedName>
        <fullName evidence="2">Uncharacterized protein</fullName>
    </submittedName>
</protein>
<organism evidence="2 3">
    <name type="scientific">Mycena pura</name>
    <dbReference type="NCBI Taxonomy" id="153505"/>
    <lineage>
        <taxon>Eukaryota</taxon>
        <taxon>Fungi</taxon>
        <taxon>Dikarya</taxon>
        <taxon>Basidiomycota</taxon>
        <taxon>Agaricomycotina</taxon>
        <taxon>Agaricomycetes</taxon>
        <taxon>Agaricomycetidae</taxon>
        <taxon>Agaricales</taxon>
        <taxon>Marasmiineae</taxon>
        <taxon>Mycenaceae</taxon>
        <taxon>Mycena</taxon>
    </lineage>
</organism>
<name>A0AAD6VCR8_9AGAR</name>
<feature type="compositionally biased region" description="Acidic residues" evidence="1">
    <location>
        <begin position="321"/>
        <end position="331"/>
    </location>
</feature>
<comment type="caution">
    <text evidence="2">The sequence shown here is derived from an EMBL/GenBank/DDBJ whole genome shotgun (WGS) entry which is preliminary data.</text>
</comment>
<dbReference type="Proteomes" id="UP001219525">
    <property type="component" value="Unassembled WGS sequence"/>
</dbReference>
<feature type="region of interest" description="Disordered" evidence="1">
    <location>
        <begin position="155"/>
        <end position="188"/>
    </location>
</feature>
<feature type="compositionally biased region" description="Basic residues" evidence="1">
    <location>
        <begin position="1140"/>
        <end position="1154"/>
    </location>
</feature>
<feature type="compositionally biased region" description="Polar residues" evidence="1">
    <location>
        <begin position="1033"/>
        <end position="1045"/>
    </location>
</feature>
<keyword evidence="3" id="KW-1185">Reference proteome</keyword>
<feature type="compositionally biased region" description="Acidic residues" evidence="1">
    <location>
        <begin position="1092"/>
        <end position="1115"/>
    </location>
</feature>